<reference evidence="4 5" key="1">
    <citation type="submission" date="2014-06" db="EMBL/GenBank/DDBJ databases">
        <authorList>
            <person name="Swart Estienne"/>
        </authorList>
    </citation>
    <scope>NUCLEOTIDE SEQUENCE [LARGE SCALE GENOMIC DNA]</scope>
    <source>
        <strain evidence="4 5">130c</strain>
    </source>
</reference>
<evidence type="ECO:0000313" key="5">
    <source>
        <dbReference type="Proteomes" id="UP000039865"/>
    </source>
</evidence>
<dbReference type="OrthoDB" id="445007at2759"/>
<dbReference type="PANTHER" id="PTHR20883">
    <property type="entry name" value="PHYTANOYL-COA DIOXYGENASE DOMAIN CONTAINING 1"/>
    <property type="match status" value="1"/>
</dbReference>
<gene>
    <name evidence="4" type="primary">Contig4375.g4676</name>
    <name evidence="4" type="ORF">STYLEM_11780</name>
</gene>
<evidence type="ECO:0000256" key="1">
    <source>
        <dbReference type="ARBA" id="ARBA00001962"/>
    </source>
</evidence>
<proteinExistence type="predicted"/>
<evidence type="ECO:0008006" key="6">
    <source>
        <dbReference type="Google" id="ProtNLM"/>
    </source>
</evidence>
<dbReference type="InterPro" id="IPR008775">
    <property type="entry name" value="Phytyl_CoA_dOase-like"/>
</dbReference>
<evidence type="ECO:0000256" key="2">
    <source>
        <dbReference type="ARBA" id="ARBA00022723"/>
    </source>
</evidence>
<organism evidence="4 5">
    <name type="scientific">Stylonychia lemnae</name>
    <name type="common">Ciliate</name>
    <dbReference type="NCBI Taxonomy" id="5949"/>
    <lineage>
        <taxon>Eukaryota</taxon>
        <taxon>Sar</taxon>
        <taxon>Alveolata</taxon>
        <taxon>Ciliophora</taxon>
        <taxon>Intramacronucleata</taxon>
        <taxon>Spirotrichea</taxon>
        <taxon>Stichotrichia</taxon>
        <taxon>Sporadotrichida</taxon>
        <taxon>Oxytrichidae</taxon>
        <taxon>Stylonychinae</taxon>
        <taxon>Stylonychia</taxon>
    </lineage>
</organism>
<comment type="cofactor">
    <cofactor evidence="1">
        <name>Fe cation</name>
        <dbReference type="ChEBI" id="CHEBI:24875"/>
    </cofactor>
</comment>
<evidence type="ECO:0000313" key="4">
    <source>
        <dbReference type="EMBL" id="CDW82745.1"/>
    </source>
</evidence>
<dbReference type="PANTHER" id="PTHR20883:SF15">
    <property type="entry name" value="PHYTANOYL-COA DIOXYGENASE DOMAIN-CONTAINING PROTEIN 1"/>
    <property type="match status" value="1"/>
</dbReference>
<dbReference type="OMA" id="KYSEDNW"/>
<dbReference type="GO" id="GO:0046872">
    <property type="term" value="F:metal ion binding"/>
    <property type="evidence" value="ECO:0007669"/>
    <property type="project" value="UniProtKB-KW"/>
</dbReference>
<keyword evidence="3" id="KW-0408">Iron</keyword>
<accession>A0A078AK34</accession>
<name>A0A078AK34_STYLE</name>
<protein>
    <recommendedName>
        <fullName evidence="6">Phytanoyl-CoA dioxygenase</fullName>
    </recommendedName>
</protein>
<dbReference type="SUPFAM" id="SSF51197">
    <property type="entry name" value="Clavaminate synthase-like"/>
    <property type="match status" value="1"/>
</dbReference>
<dbReference type="AlphaFoldDB" id="A0A078AK34"/>
<keyword evidence="5" id="KW-1185">Reference proteome</keyword>
<keyword evidence="2" id="KW-0479">Metal-binding</keyword>
<dbReference type="EMBL" id="CCKQ01011204">
    <property type="protein sequence ID" value="CDW82745.1"/>
    <property type="molecule type" value="Genomic_DNA"/>
</dbReference>
<dbReference type="Gene3D" id="2.60.120.620">
    <property type="entry name" value="q2cbj1_9rhob like domain"/>
    <property type="match status" value="1"/>
</dbReference>
<sequence length="301" mass="34422">MKKSAIREQSIMSIIEIQLMKQLTPQKIAQYKQDGYAVFQEIYDEDSINEVKNRMREIVETIDVNKERDIAVFSADDATQQQRDEYFLNSAWQKDALDNDGNLIVPKQEAFNKVGHNMHDLDPVFEKLSYSKVSRTLLFKLMEFKQPLINSRIGGEVDAHKDNSFLLTTPLTCQGIWLGLDSASKDNGCLWGVPGSHREKPFNYLRQAINEKTGGKTTHMVPKVPEKQYSIEGAVPLETSAGAIVVLHGNFLHFSHKNTSNIQRHAYTLHIVEGSPEIKYDEDNWIQRPADMPFKRVENDL</sequence>
<dbReference type="InParanoid" id="A0A078AK34"/>
<dbReference type="Pfam" id="PF05721">
    <property type="entry name" value="PhyH"/>
    <property type="match status" value="1"/>
</dbReference>
<dbReference type="Proteomes" id="UP000039865">
    <property type="component" value="Unassembled WGS sequence"/>
</dbReference>
<evidence type="ECO:0000256" key="3">
    <source>
        <dbReference type="ARBA" id="ARBA00023004"/>
    </source>
</evidence>